<dbReference type="GO" id="GO:0009055">
    <property type="term" value="F:electron transfer activity"/>
    <property type="evidence" value="ECO:0007669"/>
    <property type="project" value="InterPro"/>
</dbReference>
<comment type="caution">
    <text evidence="9">The sequence shown here is derived from an EMBL/GenBank/DDBJ whole genome shotgun (WGS) entry which is preliminary data.</text>
</comment>
<dbReference type="InterPro" id="IPR026816">
    <property type="entry name" value="Flavodoxin_dom"/>
</dbReference>
<keyword evidence="2 7" id="KW-0288">FMN</keyword>
<dbReference type="Proteomes" id="UP000030418">
    <property type="component" value="Unassembled WGS sequence"/>
</dbReference>
<dbReference type="GO" id="GO:0005886">
    <property type="term" value="C:plasma membrane"/>
    <property type="evidence" value="ECO:0007669"/>
    <property type="project" value="UniProtKB-SubCell"/>
</dbReference>
<dbReference type="InterPro" id="IPR052200">
    <property type="entry name" value="Protoporphyrinogen_IX_DH"/>
</dbReference>
<dbReference type="EMBL" id="JPXY01000037">
    <property type="protein sequence ID" value="KGQ31077.1"/>
    <property type="molecule type" value="Genomic_DNA"/>
</dbReference>
<comment type="cofactor">
    <cofactor evidence="7">
        <name>FMN</name>
        <dbReference type="ChEBI" id="CHEBI:58210"/>
    </cofactor>
    <text evidence="7">Binds 1 FMN non-covalently per subunit.</text>
</comment>
<dbReference type="PROSITE" id="PS50902">
    <property type="entry name" value="FLAVODOXIN_LIKE"/>
    <property type="match status" value="1"/>
</dbReference>
<dbReference type="GO" id="GO:0006782">
    <property type="term" value="P:protoporphyrinogen IX biosynthetic process"/>
    <property type="evidence" value="ECO:0007669"/>
    <property type="project" value="UniProtKB-UniRule"/>
</dbReference>
<dbReference type="AlphaFoldDB" id="A0A0A2XJC1"/>
<dbReference type="PANTHER" id="PTHR38030:SF2">
    <property type="entry name" value="PROTOPORPHYRINOGEN IX DEHYDROGENASE [QUINONE]"/>
    <property type="match status" value="1"/>
</dbReference>
<evidence type="ECO:0000256" key="4">
    <source>
        <dbReference type="ARBA" id="ARBA00023002"/>
    </source>
</evidence>
<proteinExistence type="inferred from homology"/>
<evidence type="ECO:0000256" key="7">
    <source>
        <dbReference type="HAMAP-Rule" id="MF_00853"/>
    </source>
</evidence>
<dbReference type="GO" id="GO:0010181">
    <property type="term" value="F:FMN binding"/>
    <property type="evidence" value="ECO:0007669"/>
    <property type="project" value="UniProtKB-UniRule"/>
</dbReference>
<comment type="pathway">
    <text evidence="7">Porphyrin-containing compound metabolism; protoporphyrin-IX biosynthesis; protoporphyrin-IX from protoporphyrinogen-IX: step 1/1.</text>
</comment>
<dbReference type="RefSeq" id="WP_039089399.1">
    <property type="nucleotide sequence ID" value="NZ_JPXY01000037.1"/>
</dbReference>
<keyword evidence="6 7" id="KW-0627">Porphyrin biosynthesis</keyword>
<keyword evidence="10" id="KW-1185">Reference proteome</keyword>
<gene>
    <name evidence="7" type="primary">hemG</name>
    <name evidence="9" type="ORF">P375_08420</name>
</gene>
<dbReference type="InterPro" id="IPR044264">
    <property type="entry name" value="HemG"/>
</dbReference>
<keyword evidence="4 7" id="KW-0560">Oxidoreductase</keyword>
<dbReference type="GO" id="GO:0004729">
    <property type="term" value="F:oxygen-dependent protoporphyrinogen oxidase activity"/>
    <property type="evidence" value="ECO:0007669"/>
    <property type="project" value="InterPro"/>
</dbReference>
<keyword evidence="1 7" id="KW-0285">Flavoprotein</keyword>
<comment type="catalytic activity">
    <reaction evidence="7">
        <text>protoporphyrinogen IX + 3 a quinone = protoporphyrin IX + 3 a quinol</text>
        <dbReference type="Rhea" id="RHEA:65032"/>
        <dbReference type="ChEBI" id="CHEBI:24646"/>
        <dbReference type="ChEBI" id="CHEBI:57306"/>
        <dbReference type="ChEBI" id="CHEBI:57307"/>
        <dbReference type="ChEBI" id="CHEBI:132124"/>
        <dbReference type="EC" id="1.3.5.3"/>
    </reaction>
</comment>
<dbReference type="Gene3D" id="3.40.50.360">
    <property type="match status" value="1"/>
</dbReference>
<keyword evidence="3 7" id="KW-0547">Nucleotide-binding</keyword>
<reference evidence="9 10" key="1">
    <citation type="submission" date="2014-08" db="EMBL/GenBank/DDBJ databases">
        <title>Chaperone-usher fimbriae in a diverse selection of Gallibacterium genomes.</title>
        <authorList>
            <person name="Kudirkiene E."/>
            <person name="Bager R.J."/>
            <person name="Johnson T.J."/>
            <person name="Bojesen A.M."/>
        </authorList>
    </citation>
    <scope>NUCLEOTIDE SEQUENCE [LARGE SCALE GENOMIC DNA]</scope>
    <source>
        <strain evidence="9 10">CCM5976</strain>
    </source>
</reference>
<dbReference type="GO" id="GO:0070819">
    <property type="term" value="F:menaquinone-dependent protoporphyrinogen oxidase activity"/>
    <property type="evidence" value="ECO:0007669"/>
    <property type="project" value="UniProtKB-UniRule"/>
</dbReference>
<dbReference type="InterPro" id="IPR008254">
    <property type="entry name" value="Flavodoxin/NO_synth"/>
</dbReference>
<dbReference type="Pfam" id="PF12724">
    <property type="entry name" value="Flavodoxin_5"/>
    <property type="match status" value="1"/>
</dbReference>
<dbReference type="InterPro" id="IPR001226">
    <property type="entry name" value="Flavodoxin_CS"/>
</dbReference>
<evidence type="ECO:0000259" key="8">
    <source>
        <dbReference type="PROSITE" id="PS50902"/>
    </source>
</evidence>
<dbReference type="EC" id="1.3.5.3" evidence="7"/>
<keyword evidence="7" id="KW-1003">Cell membrane</keyword>
<evidence type="ECO:0000313" key="10">
    <source>
        <dbReference type="Proteomes" id="UP000030418"/>
    </source>
</evidence>
<name>A0A0A2XJC1_9PAST</name>
<comment type="similarity">
    <text evidence="7">Belongs to the HemG family.</text>
</comment>
<organism evidence="9 10">
    <name type="scientific">Gallibacterium genomosp. 2</name>
    <dbReference type="NCBI Taxonomy" id="155517"/>
    <lineage>
        <taxon>Bacteria</taxon>
        <taxon>Pseudomonadati</taxon>
        <taxon>Pseudomonadota</taxon>
        <taxon>Gammaproteobacteria</taxon>
        <taxon>Pasteurellales</taxon>
        <taxon>Pasteurellaceae</taxon>
        <taxon>Gallibacterium</taxon>
    </lineage>
</organism>
<evidence type="ECO:0000313" key="9">
    <source>
        <dbReference type="EMBL" id="KGQ31077.1"/>
    </source>
</evidence>
<accession>A0A0A2XJC1</accession>
<comment type="function">
    <text evidence="7">Catalyzes the 6-electron oxidation of protoporphyrinogen IX to form protoporphyrin IX; under anaerobic conditions uses menaquinone as an electron acceptor, under aerobic conditions uses ubiquinone as an electron acceptor.</text>
</comment>
<dbReference type="NCBIfam" id="NF008316">
    <property type="entry name" value="PRK11104.1"/>
    <property type="match status" value="1"/>
</dbReference>
<sequence length="171" mass="19726">MKTLILYLTHDGQTRKIAEAIAAKLNGQSVLVNLAENMQIDLAPYDRVVIGASIRYGKFSTQLYDFIQQHHSQLQAKKGALYTVNLTARKADKNTPQTNVYTRKLLAKINWQPQLVQVFAGALLYPRYGWFDRMMIRFIMKITGGETDPTKEIEYTDWQQVARFAERLQQL</sequence>
<comment type="catalytic activity">
    <reaction evidence="7">
        <text>protoporphyrinogen IX + 3 a ubiquinone = protoporphyrin IX + 3 a ubiquinol</text>
        <dbReference type="Rhea" id="RHEA:63936"/>
        <dbReference type="Rhea" id="RHEA-COMP:9565"/>
        <dbReference type="Rhea" id="RHEA-COMP:9566"/>
        <dbReference type="ChEBI" id="CHEBI:16389"/>
        <dbReference type="ChEBI" id="CHEBI:17976"/>
        <dbReference type="ChEBI" id="CHEBI:57306"/>
        <dbReference type="ChEBI" id="CHEBI:57307"/>
    </reaction>
</comment>
<dbReference type="PANTHER" id="PTHR38030">
    <property type="entry name" value="PROTOPORPHYRINOGEN IX DEHYDROGENASE [MENAQUINONE]"/>
    <property type="match status" value="1"/>
</dbReference>
<keyword evidence="5" id="KW-0472">Membrane</keyword>
<evidence type="ECO:0000256" key="1">
    <source>
        <dbReference type="ARBA" id="ARBA00022630"/>
    </source>
</evidence>
<evidence type="ECO:0000256" key="5">
    <source>
        <dbReference type="ARBA" id="ARBA00023136"/>
    </source>
</evidence>
<protein>
    <recommendedName>
        <fullName evidence="7">Protoporphyrinogen IX dehydrogenase [quinone]</fullName>
        <ecNumber evidence="7">1.3.5.3</ecNumber>
    </recommendedName>
    <alternativeName>
        <fullName evidence="7">Protoporphyrinogen IX dehydrogenase [menaquinone]</fullName>
    </alternativeName>
    <alternativeName>
        <fullName evidence="7">Protoporphyrinogen IX dehydrogenase [ubiquinone]</fullName>
    </alternativeName>
    <alternativeName>
        <fullName evidence="7">Protoporphyrinogen oxidase</fullName>
        <shortName evidence="7">PPO</shortName>
    </alternativeName>
</protein>
<dbReference type="InterPro" id="IPR029039">
    <property type="entry name" value="Flavoprotein-like_sf"/>
</dbReference>
<dbReference type="UniPathway" id="UPA00251">
    <property type="reaction ID" value="UER00324"/>
</dbReference>
<feature type="domain" description="Flavodoxin-like" evidence="8">
    <location>
        <begin position="3"/>
        <end position="171"/>
    </location>
</feature>
<comment type="subcellular location">
    <subcellularLocation>
        <location evidence="7">Cell membrane</location>
        <topology evidence="7">Peripheral membrane protein</topology>
    </subcellularLocation>
</comment>
<comment type="catalytic activity">
    <reaction evidence="7">
        <text>protoporphyrinogen IX + 3 a menaquinone = protoporphyrin IX + 3 a menaquinol</text>
        <dbReference type="Rhea" id="RHEA:27409"/>
        <dbReference type="Rhea" id="RHEA-COMP:9537"/>
        <dbReference type="Rhea" id="RHEA-COMP:9539"/>
        <dbReference type="ChEBI" id="CHEBI:16374"/>
        <dbReference type="ChEBI" id="CHEBI:18151"/>
        <dbReference type="ChEBI" id="CHEBI:57306"/>
        <dbReference type="ChEBI" id="CHEBI:57307"/>
        <dbReference type="EC" id="1.3.5.3"/>
    </reaction>
</comment>
<dbReference type="SUPFAM" id="SSF52218">
    <property type="entry name" value="Flavoproteins"/>
    <property type="match status" value="1"/>
</dbReference>
<dbReference type="PROSITE" id="PS00201">
    <property type="entry name" value="FLAVODOXIN"/>
    <property type="match status" value="1"/>
</dbReference>
<dbReference type="HAMAP" id="MF_00853">
    <property type="entry name" value="HemG"/>
    <property type="match status" value="1"/>
</dbReference>
<evidence type="ECO:0000256" key="6">
    <source>
        <dbReference type="ARBA" id="ARBA00023244"/>
    </source>
</evidence>
<evidence type="ECO:0000256" key="2">
    <source>
        <dbReference type="ARBA" id="ARBA00022643"/>
    </source>
</evidence>
<evidence type="ECO:0000256" key="3">
    <source>
        <dbReference type="ARBA" id="ARBA00022741"/>
    </source>
</evidence>